<dbReference type="InterPro" id="IPR044925">
    <property type="entry name" value="His-Me_finger_sf"/>
</dbReference>
<protein>
    <recommendedName>
        <fullName evidence="3">HNH nuclease domain-containing protein</fullName>
    </recommendedName>
</protein>
<evidence type="ECO:0000313" key="2">
    <source>
        <dbReference type="Proteomes" id="UP000028488"/>
    </source>
</evidence>
<dbReference type="Proteomes" id="UP000028488">
    <property type="component" value="Chromosome"/>
</dbReference>
<accession>A0A076EIQ8</accession>
<dbReference type="SUPFAM" id="SSF54060">
    <property type="entry name" value="His-Me finger endonucleases"/>
    <property type="match status" value="1"/>
</dbReference>
<dbReference type="AlphaFoldDB" id="A0A076EIQ8"/>
<organism evidence="1 2">
    <name type="scientific">Rhodococcus opacus</name>
    <name type="common">Nocardia opaca</name>
    <dbReference type="NCBI Taxonomy" id="37919"/>
    <lineage>
        <taxon>Bacteria</taxon>
        <taxon>Bacillati</taxon>
        <taxon>Actinomycetota</taxon>
        <taxon>Actinomycetes</taxon>
        <taxon>Mycobacteriales</taxon>
        <taxon>Nocardiaceae</taxon>
        <taxon>Rhodococcus</taxon>
    </lineage>
</organism>
<proteinExistence type="predicted"/>
<gene>
    <name evidence="1" type="ORF">EP51_11310</name>
</gene>
<evidence type="ECO:0000313" key="1">
    <source>
        <dbReference type="EMBL" id="AII05167.1"/>
    </source>
</evidence>
<sequence length="195" mass="21817">MLRRYLAHRVVDNEPNPITGSPCWISRHRKADGYGEIKFKGRSLQTHRLGVVLTGRYDDPTLVAHHVCERGPDGCINPAHIRMVTARENLLTSTITLASINAAKTECDRRHPLGPDNAYVDANGSRQCRVCARRRTRHHRARLVLARHTAEYDAAVARGETPDPVVIRMKPTTPTELPPVPAEFEPFGVFTEESA</sequence>
<name>A0A076EIQ8_RHOOP</name>
<reference evidence="1 2" key="1">
    <citation type="submission" date="2014-07" db="EMBL/GenBank/DDBJ databases">
        <title>Genome Sequence of Rhodococcus opacus Strain R7, a Biodegrader of Mono- and Polycyclic Aromatic Hydrocarbons.</title>
        <authorList>
            <person name="Di Gennaro P."/>
            <person name="Zampolli J."/>
            <person name="Presti I."/>
            <person name="Cappelletti M."/>
            <person name="D'Ursi P."/>
            <person name="Orro A."/>
            <person name="Mezzelani A."/>
            <person name="Milanesi L."/>
        </authorList>
    </citation>
    <scope>NUCLEOTIDE SEQUENCE [LARGE SCALE GENOMIC DNA]</scope>
    <source>
        <strain evidence="1 2">R7</strain>
    </source>
</reference>
<evidence type="ECO:0008006" key="3">
    <source>
        <dbReference type="Google" id="ProtNLM"/>
    </source>
</evidence>
<dbReference type="EMBL" id="CP008947">
    <property type="protein sequence ID" value="AII05167.1"/>
    <property type="molecule type" value="Genomic_DNA"/>
</dbReference>